<keyword evidence="9 10" id="KW-0238">DNA-binding</keyword>
<dbReference type="GO" id="GO:0009307">
    <property type="term" value="P:DNA restriction-modification system"/>
    <property type="evidence" value="ECO:0007669"/>
    <property type="project" value="UniProtKB-KW"/>
</dbReference>
<dbReference type="CDD" id="cd18030">
    <property type="entry name" value="DEXHc_RE_I_HsdR"/>
    <property type="match status" value="1"/>
</dbReference>
<dbReference type="OrthoDB" id="9758243at2"/>
<dbReference type="STRING" id="1513793.SAMN06296036_13269"/>
<dbReference type="Pfam" id="PF18766">
    <property type="entry name" value="SWI2_SNF2"/>
    <property type="match status" value="1"/>
</dbReference>
<dbReference type="Pfam" id="PF22679">
    <property type="entry name" value="T1R_D3-like"/>
    <property type="match status" value="1"/>
</dbReference>
<dbReference type="Proteomes" id="UP000192907">
    <property type="component" value="Unassembled WGS sequence"/>
</dbReference>
<keyword evidence="3" id="KW-0540">Nuclease</keyword>
<evidence type="ECO:0000256" key="1">
    <source>
        <dbReference type="ARBA" id="ARBA00000851"/>
    </source>
</evidence>
<evidence type="ECO:0000259" key="11">
    <source>
        <dbReference type="PROSITE" id="PS51192"/>
    </source>
</evidence>
<dbReference type="InterPro" id="IPR014001">
    <property type="entry name" value="Helicase_ATP-bd"/>
</dbReference>
<comment type="function">
    <text evidence="10">Subunit R is required for both nuclease and ATPase activities, but not for modification.</text>
</comment>
<gene>
    <name evidence="12" type="ORF">SAMN06296036_13269</name>
</gene>
<evidence type="ECO:0000256" key="3">
    <source>
        <dbReference type="ARBA" id="ARBA00022722"/>
    </source>
</evidence>
<dbReference type="InterPro" id="IPR040980">
    <property type="entry name" value="SWI2_SNF2"/>
</dbReference>
<dbReference type="SUPFAM" id="SSF52540">
    <property type="entry name" value="P-loop containing nucleoside triphosphate hydrolases"/>
    <property type="match status" value="2"/>
</dbReference>
<dbReference type="InterPro" id="IPR007409">
    <property type="entry name" value="Restrct_endonuc_type1_HsdR_N"/>
</dbReference>
<dbReference type="PANTHER" id="PTHR30195">
    <property type="entry name" value="TYPE I SITE-SPECIFIC DEOXYRIBONUCLEASE PROTEIN SUBUNIT M AND R"/>
    <property type="match status" value="1"/>
</dbReference>
<evidence type="ECO:0000313" key="12">
    <source>
        <dbReference type="EMBL" id="SMF78507.1"/>
    </source>
</evidence>
<dbReference type="Pfam" id="PF04313">
    <property type="entry name" value="HSDR_N"/>
    <property type="match status" value="1"/>
</dbReference>
<evidence type="ECO:0000256" key="2">
    <source>
        <dbReference type="ARBA" id="ARBA00008598"/>
    </source>
</evidence>
<dbReference type="InterPro" id="IPR051268">
    <property type="entry name" value="Type-I_R_enzyme_R_subunit"/>
</dbReference>
<evidence type="ECO:0000256" key="5">
    <source>
        <dbReference type="ARBA" id="ARBA00022747"/>
    </source>
</evidence>
<dbReference type="GO" id="GO:0009035">
    <property type="term" value="F:type I site-specific deoxyribonuclease activity"/>
    <property type="evidence" value="ECO:0007669"/>
    <property type="project" value="UniProtKB-EC"/>
</dbReference>
<evidence type="ECO:0000256" key="9">
    <source>
        <dbReference type="ARBA" id="ARBA00023125"/>
    </source>
</evidence>
<evidence type="ECO:0000256" key="6">
    <source>
        <dbReference type="ARBA" id="ARBA00022759"/>
    </source>
</evidence>
<dbReference type="InterPro" id="IPR021810">
    <property type="entry name" value="T1RH-like_C"/>
</dbReference>
<dbReference type="PANTHER" id="PTHR30195:SF15">
    <property type="entry name" value="TYPE I RESTRICTION ENZYME HINDI ENDONUCLEASE SUBUNIT"/>
    <property type="match status" value="1"/>
</dbReference>
<dbReference type="NCBIfam" id="TIGR00348">
    <property type="entry name" value="hsdR"/>
    <property type="match status" value="1"/>
</dbReference>
<evidence type="ECO:0000256" key="4">
    <source>
        <dbReference type="ARBA" id="ARBA00022741"/>
    </source>
</evidence>
<sequence>MDKSEVFKEKTASQLPALRLLSNLNYKYLSIDEALRLRGSKASKVILEEVLEKWLRENNSYTFKGKKRAFSEKSIRTAVESLTNIGIEGLVDTNSKVYDLLVSGKACTETVDGDSKDQDIEFINFKNPEKNIFHVTQEFSVERKGSHQTRRPDIVIFVNGIPLVVIECKAPTLESKSDETPELQAISQHLRNQGQDEIQQLFVYSQILMAVAGPFAKYGAINAGEKFWSQWKEDGTEIDAKQYNRDLIKAINKPLSDELVSKIHVDTLDIEHKNLKEVLTEVDRLPTEQDKLIYSLLNTKRLLDIIQKFVVYDAGVKKLPRYQQYFAVKATIQKILSAPANAPREGGLIWHTTGSGKSLTMVMLAKALTFEKDIKNPKVVLVTDRVSLDKQIKKTFNNCDKLAVRATSGKHLVGLIDPSKVDSAKRSKSDNADVITTVIDKFESAAKAKVSSEDRDVFVLVDESHRSQFGSNHAKMKLVFPNACYIGFTGTPLMKKDKSTATKFGGLIHKYTMDMAIQDKAVTKLLYEGRISKMDAEAGEINEWFDRFTQDLSPEQKADVLKRINLTEAISSSSRRMQHIAYDVGRHFIKDVQPIGFKAMFATSSKSKAIAYQKLLKRFFPNLYVEVMMSAPDTREGNEEVESKSDINEFWDRVLSLYKNEASYNDQVVESFKSDEGVQILIVVDKLLTGFDAPINQVLYVDKPLKEHGVLQAIARTNRLADGKDFGLIIDYWGILGKLNEALDTYSGIEGFDEEDVKETLTGVEVELKKLEERRTHVWDIFKEVSNQKDIEQMRRHLAPIDRREDFYDTFNIFARTLKLALATATFYNDNSDKKIKGYKDDLKFFTKLRILAKTSYGDYIDHKVYERQILEMVENQIDAEKVETIIDMVDIFNVDFPKEIEEISDPAAKADTIAHRTKKTATEKMEEDPVLYQSLAERVEKLIEKFQNKLISAVEYLKNATEIYEEAVGKKAQSVPDAVRDNEDAQVYYRLVKKQMDDIISVRNEKITDEALAELSVKANKIIEEHKIIDWHRNQDRRNDMSLDIEDLLYNYKGRFNLSISHEEIEGIIEKLIHTAEVRDK</sequence>
<dbReference type="CDD" id="cd22332">
    <property type="entry name" value="HsdR_N"/>
    <property type="match status" value="1"/>
</dbReference>
<comment type="catalytic activity">
    <reaction evidence="1 10">
        <text>Endonucleolytic cleavage of DNA to give random double-stranded fragments with terminal 5'-phosphates, ATP is simultaneously hydrolyzed.</text>
        <dbReference type="EC" id="3.1.21.3"/>
    </reaction>
</comment>
<evidence type="ECO:0000313" key="13">
    <source>
        <dbReference type="Proteomes" id="UP000192907"/>
    </source>
</evidence>
<dbReference type="PROSITE" id="PS51192">
    <property type="entry name" value="HELICASE_ATP_BIND_1"/>
    <property type="match status" value="1"/>
</dbReference>
<keyword evidence="5 10" id="KW-0680">Restriction system</keyword>
<dbReference type="Pfam" id="PF11867">
    <property type="entry name" value="T1RH-like_C"/>
    <property type="match status" value="1"/>
</dbReference>
<comment type="similarity">
    <text evidence="2 10">Belongs to the HsdR family.</text>
</comment>
<keyword evidence="13" id="KW-1185">Reference proteome</keyword>
<organism evidence="12 13">
    <name type="scientific">Pseudobacteriovorax antillogorgiicola</name>
    <dbReference type="NCBI Taxonomy" id="1513793"/>
    <lineage>
        <taxon>Bacteria</taxon>
        <taxon>Pseudomonadati</taxon>
        <taxon>Bdellovibrionota</taxon>
        <taxon>Oligoflexia</taxon>
        <taxon>Oligoflexales</taxon>
        <taxon>Pseudobacteriovoracaceae</taxon>
        <taxon>Pseudobacteriovorax</taxon>
    </lineage>
</organism>
<reference evidence="13" key="1">
    <citation type="submission" date="2017-04" db="EMBL/GenBank/DDBJ databases">
        <authorList>
            <person name="Varghese N."/>
            <person name="Submissions S."/>
        </authorList>
    </citation>
    <scope>NUCLEOTIDE SEQUENCE [LARGE SCALE GENOMIC DNA]</scope>
    <source>
        <strain evidence="13">RKEM611</strain>
    </source>
</reference>
<protein>
    <recommendedName>
        <fullName evidence="10">Type I restriction enzyme endonuclease subunit</fullName>
        <shortName evidence="10">R protein</shortName>
        <ecNumber evidence="10">3.1.21.3</ecNumber>
    </recommendedName>
</protein>
<keyword evidence="7 10" id="KW-0378">Hydrolase</keyword>
<name>A0A1Y6CMW2_9BACT</name>
<dbReference type="EMBL" id="FWZT01000032">
    <property type="protein sequence ID" value="SMF78507.1"/>
    <property type="molecule type" value="Genomic_DNA"/>
</dbReference>
<dbReference type="Gene3D" id="3.40.50.300">
    <property type="entry name" value="P-loop containing nucleotide triphosphate hydrolases"/>
    <property type="match status" value="2"/>
</dbReference>
<dbReference type="CDD" id="cd18800">
    <property type="entry name" value="SF2_C_EcoR124I-like"/>
    <property type="match status" value="1"/>
</dbReference>
<keyword evidence="8 10" id="KW-0067">ATP-binding</keyword>
<dbReference type="InterPro" id="IPR004473">
    <property type="entry name" value="Restrct_endonuc_typeI_HsdR"/>
</dbReference>
<evidence type="ECO:0000256" key="7">
    <source>
        <dbReference type="ARBA" id="ARBA00022801"/>
    </source>
</evidence>
<comment type="subunit">
    <text evidence="10">The type I restriction/modification system is composed of three polypeptides R, M and S.</text>
</comment>
<dbReference type="RefSeq" id="WP_132325414.1">
    <property type="nucleotide sequence ID" value="NZ_FWZT01000032.1"/>
</dbReference>
<dbReference type="SMART" id="SM00487">
    <property type="entry name" value="DEXDc"/>
    <property type="match status" value="1"/>
</dbReference>
<dbReference type="EC" id="3.1.21.3" evidence="10"/>
<keyword evidence="6" id="KW-0255">Endonuclease</keyword>
<keyword evidence="4 10" id="KW-0547">Nucleotide-binding</keyword>
<feature type="domain" description="Helicase ATP-binding" evidence="11">
    <location>
        <begin position="338"/>
        <end position="510"/>
    </location>
</feature>
<evidence type="ECO:0000256" key="10">
    <source>
        <dbReference type="RuleBase" id="RU364115"/>
    </source>
</evidence>
<dbReference type="GO" id="GO:0003677">
    <property type="term" value="F:DNA binding"/>
    <property type="evidence" value="ECO:0007669"/>
    <property type="project" value="UniProtKB-KW"/>
</dbReference>
<dbReference type="InterPro" id="IPR027417">
    <property type="entry name" value="P-loop_NTPase"/>
</dbReference>
<evidence type="ECO:0000256" key="8">
    <source>
        <dbReference type="ARBA" id="ARBA00022840"/>
    </source>
</evidence>
<dbReference type="InterPro" id="IPR055180">
    <property type="entry name" value="HsdR_RecA-like_helicase_dom_2"/>
</dbReference>
<dbReference type="GO" id="GO:0005524">
    <property type="term" value="F:ATP binding"/>
    <property type="evidence" value="ECO:0007669"/>
    <property type="project" value="UniProtKB-KW"/>
</dbReference>
<proteinExistence type="inferred from homology"/>
<accession>A0A1Y6CMW2</accession>
<dbReference type="Gene3D" id="3.90.1570.50">
    <property type="match status" value="1"/>
</dbReference>
<dbReference type="AlphaFoldDB" id="A0A1Y6CMW2"/>